<accession>A0ABT9MFH7</accession>
<organism evidence="1 2">
    <name type="scientific">Deinococcus enclensis</name>
    <dbReference type="NCBI Taxonomy" id="1049582"/>
    <lineage>
        <taxon>Bacteria</taxon>
        <taxon>Thermotogati</taxon>
        <taxon>Deinococcota</taxon>
        <taxon>Deinococci</taxon>
        <taxon>Deinococcales</taxon>
        <taxon>Deinococcaceae</taxon>
        <taxon>Deinococcus</taxon>
    </lineage>
</organism>
<evidence type="ECO:0000313" key="1">
    <source>
        <dbReference type="EMBL" id="MDP9765206.1"/>
    </source>
</evidence>
<dbReference type="Proteomes" id="UP001232163">
    <property type="component" value="Unassembled WGS sequence"/>
</dbReference>
<keyword evidence="2" id="KW-1185">Reference proteome</keyword>
<evidence type="ECO:0000313" key="2">
    <source>
        <dbReference type="Proteomes" id="UP001232163"/>
    </source>
</evidence>
<name>A0ABT9MFH7_9DEIO</name>
<dbReference type="EMBL" id="JAURUR010000009">
    <property type="protein sequence ID" value="MDP9765206.1"/>
    <property type="molecule type" value="Genomic_DNA"/>
</dbReference>
<comment type="caution">
    <text evidence="1">The sequence shown here is derived from an EMBL/GenBank/DDBJ whole genome shotgun (WGS) entry which is preliminary data.</text>
</comment>
<reference evidence="1 2" key="1">
    <citation type="submission" date="2023-07" db="EMBL/GenBank/DDBJ databases">
        <title>Genomic Encyclopedia of Type Strains, Phase IV (KMG-IV): sequencing the most valuable type-strain genomes for metagenomic binning, comparative biology and taxonomic classification.</title>
        <authorList>
            <person name="Goeker M."/>
        </authorList>
    </citation>
    <scope>NUCLEOTIDE SEQUENCE [LARGE SCALE GENOMIC DNA]</scope>
    <source>
        <strain evidence="1 2">NIO-1023</strain>
    </source>
</reference>
<protein>
    <submittedName>
        <fullName evidence="1">Uncharacterized protein</fullName>
    </submittedName>
</protein>
<dbReference type="RefSeq" id="WP_307466879.1">
    <property type="nucleotide sequence ID" value="NZ_JAURUR010000009.1"/>
</dbReference>
<proteinExistence type="predicted"/>
<gene>
    <name evidence="1" type="ORF">QO006_002654</name>
</gene>
<sequence length="196" mass="21511">MFSRVTGPTLEAVRRSGIFDPERLCPDVEVVTYSLRTLTRVAREVTTVMPELQVQVDTGLNRVLVSNLPAVTARMPDLTRYLVGAQDLPAYDLILTVQGTTPVVTVVNPLKRRIAVEPFACAAVVQVWQGTKVLNTLPDMACALSGSPVILQPGERMVLPSVASTPLDRLPAGTYALRVTTQDRRARTTETTWIKR</sequence>